<protein>
    <recommendedName>
        <fullName evidence="1">HTH cro/C1-type domain-containing protein</fullName>
    </recommendedName>
</protein>
<dbReference type="PROSITE" id="PS50943">
    <property type="entry name" value="HTH_CROC1"/>
    <property type="match status" value="1"/>
</dbReference>
<dbReference type="AlphaFoldDB" id="A0A1B1N4X6"/>
<dbReference type="InterPro" id="IPR041413">
    <property type="entry name" value="MLTR_LBD"/>
</dbReference>
<dbReference type="GO" id="GO:0003677">
    <property type="term" value="F:DNA binding"/>
    <property type="evidence" value="ECO:0007669"/>
    <property type="project" value="InterPro"/>
</dbReference>
<dbReference type="OrthoDB" id="5346389at2"/>
<dbReference type="CDD" id="cd00093">
    <property type="entry name" value="HTH_XRE"/>
    <property type="match status" value="1"/>
</dbReference>
<dbReference type="RefSeq" id="WP_068699216.1">
    <property type="nucleotide sequence ID" value="NZ_CP014167.1"/>
</dbReference>
<dbReference type="SMART" id="SM00530">
    <property type="entry name" value="HTH_XRE"/>
    <property type="match status" value="1"/>
</dbReference>
<dbReference type="Pfam" id="PF13560">
    <property type="entry name" value="HTH_31"/>
    <property type="match status" value="1"/>
</dbReference>
<dbReference type="KEGG" id="pyg:AWM70_19560"/>
<dbReference type="PANTHER" id="PTHR35010">
    <property type="entry name" value="BLL4672 PROTEIN-RELATED"/>
    <property type="match status" value="1"/>
</dbReference>
<keyword evidence="3" id="KW-1185">Reference proteome</keyword>
<evidence type="ECO:0000313" key="2">
    <source>
        <dbReference type="EMBL" id="ANS76501.1"/>
    </source>
</evidence>
<evidence type="ECO:0000313" key="3">
    <source>
        <dbReference type="Proteomes" id="UP000092573"/>
    </source>
</evidence>
<dbReference type="InterPro" id="IPR001387">
    <property type="entry name" value="Cro/C1-type_HTH"/>
</dbReference>
<evidence type="ECO:0000259" key="1">
    <source>
        <dbReference type="PROSITE" id="PS50943"/>
    </source>
</evidence>
<gene>
    <name evidence="2" type="ORF">AWM70_19560</name>
</gene>
<dbReference type="Proteomes" id="UP000092573">
    <property type="component" value="Chromosome"/>
</dbReference>
<organism evidence="2 3">
    <name type="scientific">Paenibacillus yonginensis</name>
    <dbReference type="NCBI Taxonomy" id="1462996"/>
    <lineage>
        <taxon>Bacteria</taxon>
        <taxon>Bacillati</taxon>
        <taxon>Bacillota</taxon>
        <taxon>Bacilli</taxon>
        <taxon>Bacillales</taxon>
        <taxon>Paenibacillaceae</taxon>
        <taxon>Paenibacillus</taxon>
    </lineage>
</organism>
<feature type="domain" description="HTH cro/C1-type" evidence="1">
    <location>
        <begin position="40"/>
        <end position="87"/>
    </location>
</feature>
<dbReference type="SUPFAM" id="SSF47413">
    <property type="entry name" value="lambda repressor-like DNA-binding domains"/>
    <property type="match status" value="1"/>
</dbReference>
<dbReference type="Gene3D" id="1.10.260.40">
    <property type="entry name" value="lambda repressor-like DNA-binding domains"/>
    <property type="match status" value="1"/>
</dbReference>
<sequence length="272" mass="31322">MTVTSSKAKAMGAFLKSRRERLSPGAAGVEITNGQRRTPGLRREEVAVLAGVSITYYTWLEQGRDLTPSKDVIDSIAAALRLSPEEKGHLYQLWNPHAAETPLLAAAAVDPQMQRIIEQLSFPSHITNERTEVLAWNKAAEEMFFDFGSIPVKERYFIRLLFEDSEMRRQILNIEEFSRYSVGVFRTYYDQHRDDPWFEETVKHLTQNSSEFERIWNQYEIQLKKVKRISLQSSAVQQTVHYDIQSLVNLTDRPDINICIYTPVIDSSTTDC</sequence>
<accession>A0A1B1N4X6</accession>
<dbReference type="InterPro" id="IPR010982">
    <property type="entry name" value="Lambda_DNA-bd_dom_sf"/>
</dbReference>
<dbReference type="EMBL" id="CP014167">
    <property type="protein sequence ID" value="ANS76501.1"/>
    <property type="molecule type" value="Genomic_DNA"/>
</dbReference>
<proteinExistence type="predicted"/>
<name>A0A1B1N4X6_9BACL</name>
<dbReference type="Gene3D" id="3.30.450.180">
    <property type="match status" value="1"/>
</dbReference>
<reference evidence="2 3" key="1">
    <citation type="submission" date="2016-01" db="EMBL/GenBank/DDBJ databases">
        <title>Complete Genome Sequence of Paenibacillus yonginensis DCY84, a novel Plant Growth-Promoting Bacteria with Elicitation of Induced Systemic Resistance.</title>
        <authorList>
            <person name="Kim Y.J."/>
            <person name="Yang D.C."/>
            <person name="Sukweenadhi J."/>
        </authorList>
    </citation>
    <scope>NUCLEOTIDE SEQUENCE [LARGE SCALE GENOMIC DNA]</scope>
    <source>
        <strain evidence="2 3">DCY84</strain>
    </source>
</reference>
<dbReference type="STRING" id="1462996.AWM70_19560"/>
<dbReference type="Pfam" id="PF17765">
    <property type="entry name" value="MLTR_LBD"/>
    <property type="match status" value="1"/>
</dbReference>